<dbReference type="InterPro" id="IPR029063">
    <property type="entry name" value="SAM-dependent_MTases_sf"/>
</dbReference>
<accession>A0A317KTZ7</accession>
<gene>
    <name evidence="4 7" type="primary">prmC</name>
    <name evidence="7" type="ORF">DLJ74_17420</name>
</gene>
<feature type="binding site" evidence="4">
    <location>
        <position position="176"/>
    </location>
    <ligand>
        <name>S-adenosyl-L-methionine</name>
        <dbReference type="ChEBI" id="CHEBI:59789"/>
    </ligand>
</feature>
<dbReference type="HAMAP" id="MF_02126">
    <property type="entry name" value="RF_methyltr_PrmC"/>
    <property type="match status" value="1"/>
</dbReference>
<dbReference type="GO" id="GO:0102559">
    <property type="term" value="F:peptide chain release factor N(5)-glutamine methyltransferase activity"/>
    <property type="evidence" value="ECO:0007669"/>
    <property type="project" value="UniProtKB-EC"/>
</dbReference>
<keyword evidence="2 4" id="KW-0808">Transferase</keyword>
<feature type="binding site" evidence="4">
    <location>
        <begin position="124"/>
        <end position="128"/>
    </location>
    <ligand>
        <name>S-adenosyl-L-methionine</name>
        <dbReference type="ChEBI" id="CHEBI:59789"/>
    </ligand>
</feature>
<dbReference type="OrthoDB" id="9800643at2"/>
<dbReference type="PROSITE" id="PS00092">
    <property type="entry name" value="N6_MTASE"/>
    <property type="match status" value="1"/>
</dbReference>
<comment type="similarity">
    <text evidence="4">Belongs to the protein N5-glutamine methyltransferase family. PrmC subfamily.</text>
</comment>
<dbReference type="Pfam" id="PF13847">
    <property type="entry name" value="Methyltransf_31"/>
    <property type="match status" value="1"/>
</dbReference>
<dbReference type="InterPro" id="IPR040758">
    <property type="entry name" value="PrmC_N"/>
</dbReference>
<proteinExistence type="inferred from homology"/>
<comment type="catalytic activity">
    <reaction evidence="4">
        <text>L-glutaminyl-[peptide chain release factor] + S-adenosyl-L-methionine = N(5)-methyl-L-glutaminyl-[peptide chain release factor] + S-adenosyl-L-homocysteine + H(+)</text>
        <dbReference type="Rhea" id="RHEA:42896"/>
        <dbReference type="Rhea" id="RHEA-COMP:10271"/>
        <dbReference type="Rhea" id="RHEA-COMP:10272"/>
        <dbReference type="ChEBI" id="CHEBI:15378"/>
        <dbReference type="ChEBI" id="CHEBI:30011"/>
        <dbReference type="ChEBI" id="CHEBI:57856"/>
        <dbReference type="ChEBI" id="CHEBI:59789"/>
        <dbReference type="ChEBI" id="CHEBI:61891"/>
        <dbReference type="EC" id="2.1.1.297"/>
    </reaction>
</comment>
<dbReference type="Proteomes" id="UP000245624">
    <property type="component" value="Unassembled WGS sequence"/>
</dbReference>
<dbReference type="Gene3D" id="1.10.8.10">
    <property type="entry name" value="DNA helicase RuvA subunit, C-terminal domain"/>
    <property type="match status" value="1"/>
</dbReference>
<reference evidence="7 8" key="1">
    <citation type="submission" date="2018-05" db="EMBL/GenBank/DDBJ databases">
        <title>Genomic analysis of Gracilibacillus dipsosauri DD1 reveals novel features of a salt-tolerant amylase.</title>
        <authorList>
            <person name="Deutch C.E."/>
            <person name="Yang S."/>
        </authorList>
    </citation>
    <scope>NUCLEOTIDE SEQUENCE [LARGE SCALE GENOMIC DNA]</scope>
    <source>
        <strain evidence="7 8">DD1</strain>
    </source>
</reference>
<protein>
    <recommendedName>
        <fullName evidence="4">Release factor glutamine methyltransferase</fullName>
        <shortName evidence="4">RF MTase</shortName>
        <ecNumber evidence="4">2.1.1.297</ecNumber>
    </recommendedName>
    <alternativeName>
        <fullName evidence="4">N5-glutamine methyltransferase PrmC</fullName>
    </alternativeName>
    <alternativeName>
        <fullName evidence="4">Protein-(glutamine-N5) MTase PrmC</fullName>
    </alternativeName>
    <alternativeName>
        <fullName evidence="4">Protein-glutamine N-methyltransferase PrmC</fullName>
    </alternativeName>
</protein>
<dbReference type="NCBIfam" id="TIGR00536">
    <property type="entry name" value="hemK_fam"/>
    <property type="match status" value="1"/>
</dbReference>
<dbReference type="EC" id="2.1.1.297" evidence="4"/>
<keyword evidence="3 4" id="KW-0949">S-adenosyl-L-methionine</keyword>
<dbReference type="SUPFAM" id="SSF53335">
    <property type="entry name" value="S-adenosyl-L-methionine-dependent methyltransferases"/>
    <property type="match status" value="1"/>
</dbReference>
<dbReference type="InterPro" id="IPR002052">
    <property type="entry name" value="DNA_methylase_N6_adenine_CS"/>
</dbReference>
<dbReference type="InterPro" id="IPR019874">
    <property type="entry name" value="RF_methyltr_PrmC"/>
</dbReference>
<dbReference type="EMBL" id="QGTD01000019">
    <property type="protein sequence ID" value="PWU67002.1"/>
    <property type="molecule type" value="Genomic_DNA"/>
</dbReference>
<evidence type="ECO:0000256" key="3">
    <source>
        <dbReference type="ARBA" id="ARBA00022691"/>
    </source>
</evidence>
<dbReference type="InterPro" id="IPR025714">
    <property type="entry name" value="Methyltranfer_dom"/>
</dbReference>
<feature type="binding site" evidence="4">
    <location>
        <begin position="193"/>
        <end position="196"/>
    </location>
    <ligand>
        <name>substrate</name>
    </ligand>
</feature>
<comment type="function">
    <text evidence="4">Methylates the class 1 translation termination release factors RF1/PrfA and RF2/PrfB on the glutamine residue of the universally conserved GGQ motif.</text>
</comment>
<dbReference type="AlphaFoldDB" id="A0A317KTZ7"/>
<feature type="domain" description="Methyltransferase" evidence="5">
    <location>
        <begin position="117"/>
        <end position="248"/>
    </location>
</feature>
<dbReference type="PANTHER" id="PTHR18895:SF74">
    <property type="entry name" value="MTRF1L RELEASE FACTOR GLUTAMINE METHYLTRANSFERASE"/>
    <property type="match status" value="1"/>
</dbReference>
<dbReference type="GO" id="GO:0032259">
    <property type="term" value="P:methylation"/>
    <property type="evidence" value="ECO:0007669"/>
    <property type="project" value="UniProtKB-KW"/>
</dbReference>
<dbReference type="InterPro" id="IPR004556">
    <property type="entry name" value="HemK-like"/>
</dbReference>
<dbReference type="InterPro" id="IPR050320">
    <property type="entry name" value="N5-glutamine_MTase"/>
</dbReference>
<dbReference type="RefSeq" id="WP_109985427.1">
    <property type="nucleotide sequence ID" value="NZ_JAJUIE010000124.1"/>
</dbReference>
<name>A0A317KTZ7_9BACI</name>
<keyword evidence="1 4" id="KW-0489">Methyltransferase</keyword>
<evidence type="ECO:0000313" key="7">
    <source>
        <dbReference type="EMBL" id="PWU67002.1"/>
    </source>
</evidence>
<dbReference type="Gene3D" id="3.40.50.150">
    <property type="entry name" value="Vaccinia Virus protein VP39"/>
    <property type="match status" value="1"/>
</dbReference>
<evidence type="ECO:0000313" key="8">
    <source>
        <dbReference type="Proteomes" id="UP000245624"/>
    </source>
</evidence>
<dbReference type="GO" id="GO:0003676">
    <property type="term" value="F:nucleic acid binding"/>
    <property type="evidence" value="ECO:0007669"/>
    <property type="project" value="InterPro"/>
</dbReference>
<comment type="caution">
    <text evidence="7">The sequence shown here is derived from an EMBL/GenBank/DDBJ whole genome shotgun (WGS) entry which is preliminary data.</text>
</comment>
<dbReference type="NCBIfam" id="TIGR03534">
    <property type="entry name" value="RF_mod_PrmC"/>
    <property type="match status" value="1"/>
</dbReference>
<evidence type="ECO:0000256" key="4">
    <source>
        <dbReference type="HAMAP-Rule" id="MF_02126"/>
    </source>
</evidence>
<evidence type="ECO:0000256" key="2">
    <source>
        <dbReference type="ARBA" id="ARBA00022679"/>
    </source>
</evidence>
<feature type="binding site" evidence="4">
    <location>
        <position position="193"/>
    </location>
    <ligand>
        <name>S-adenosyl-L-methionine</name>
        <dbReference type="ChEBI" id="CHEBI:59789"/>
    </ligand>
</feature>
<evidence type="ECO:0000259" key="6">
    <source>
        <dbReference type="Pfam" id="PF17827"/>
    </source>
</evidence>
<keyword evidence="8" id="KW-1185">Reference proteome</keyword>
<dbReference type="Pfam" id="PF17827">
    <property type="entry name" value="PrmC_N"/>
    <property type="match status" value="1"/>
</dbReference>
<feature type="binding site" evidence="4">
    <location>
        <position position="149"/>
    </location>
    <ligand>
        <name>S-adenosyl-L-methionine</name>
        <dbReference type="ChEBI" id="CHEBI:59789"/>
    </ligand>
</feature>
<evidence type="ECO:0000256" key="1">
    <source>
        <dbReference type="ARBA" id="ARBA00022603"/>
    </source>
</evidence>
<organism evidence="7 8">
    <name type="scientific">Gracilibacillus dipsosauri</name>
    <dbReference type="NCBI Taxonomy" id="178340"/>
    <lineage>
        <taxon>Bacteria</taxon>
        <taxon>Bacillati</taxon>
        <taxon>Bacillota</taxon>
        <taxon>Bacilli</taxon>
        <taxon>Bacillales</taxon>
        <taxon>Bacillaceae</taxon>
        <taxon>Gracilibacillus</taxon>
    </lineage>
</organism>
<feature type="domain" description="Release factor glutamine methyltransferase N-terminal" evidence="6">
    <location>
        <begin position="8"/>
        <end position="77"/>
    </location>
</feature>
<evidence type="ECO:0000259" key="5">
    <source>
        <dbReference type="Pfam" id="PF13847"/>
    </source>
</evidence>
<dbReference type="PANTHER" id="PTHR18895">
    <property type="entry name" value="HEMK METHYLTRANSFERASE"/>
    <property type="match status" value="1"/>
</dbReference>
<dbReference type="CDD" id="cd02440">
    <property type="entry name" value="AdoMet_MTases"/>
    <property type="match status" value="1"/>
</dbReference>
<sequence length="289" mass="32230">MPTITIYEALRRASSFLENASREPKVAEILLLHELGLTKASLISSLRDSMTQEAFSAYMDKIKQHATTGIPVQHLTGVEQFYGRDFTVNEHVLIPRPETEELIVAICETVRRKNRTDLTICDVGTGSGIIAITLAHELAEWKPRILATDLSPEALIVAKQNGRNHQAKIEFYQGDFLSPLMEKGEKIDLLVSNPPYIDPTEKKLMSDTVKNFDPDLALFAPNHGLAAYEAIIQQAKFVLNKDAILAFEIGYQQGMAVSDIIKTKFQHAKVNVLQDINGKDRMVMAELIG</sequence>